<dbReference type="Gene3D" id="3.90.226.10">
    <property type="entry name" value="2-enoyl-CoA Hydratase, Chain A, domain 1"/>
    <property type="match status" value="1"/>
</dbReference>
<feature type="active site" description="Charge relay system" evidence="8">
    <location>
        <position position="1039"/>
    </location>
</feature>
<keyword evidence="4 7" id="KW-0645">Protease</keyword>
<keyword evidence="13" id="KW-1185">Reference proteome</keyword>
<dbReference type="PANTHER" id="PTHR43253:SF1">
    <property type="entry name" value="TRICORN PROTEASE HOMOLOG 2-RELATED"/>
    <property type="match status" value="1"/>
</dbReference>
<evidence type="ECO:0000256" key="1">
    <source>
        <dbReference type="ARBA" id="ARBA00004496"/>
    </source>
</evidence>
<evidence type="ECO:0000256" key="8">
    <source>
        <dbReference type="PIRSR" id="PIRSR036421-1"/>
    </source>
</evidence>
<dbReference type="Gene3D" id="2.130.10.10">
    <property type="entry name" value="YVTN repeat-like/Quinoprotein amine dehydrogenase"/>
    <property type="match status" value="1"/>
</dbReference>
<dbReference type="RefSeq" id="WP_183961164.1">
    <property type="nucleotide sequence ID" value="NZ_JACHHP010000003.1"/>
</dbReference>
<organism evidence="12 13">
    <name type="scientific">Chiayiivirga flava</name>
    <dbReference type="NCBI Taxonomy" id="659595"/>
    <lineage>
        <taxon>Bacteria</taxon>
        <taxon>Pseudomonadati</taxon>
        <taxon>Pseudomonadota</taxon>
        <taxon>Gammaproteobacteria</taxon>
        <taxon>Lysobacterales</taxon>
        <taxon>Lysobacteraceae</taxon>
        <taxon>Chiayiivirga</taxon>
    </lineage>
</organism>
<name>A0A7W8D661_9GAMM</name>
<feature type="compositionally biased region" description="Basic and acidic residues" evidence="10">
    <location>
        <begin position="552"/>
        <end position="570"/>
    </location>
</feature>
<keyword evidence="5 7" id="KW-0378">Hydrolase</keyword>
<dbReference type="SMART" id="SM00245">
    <property type="entry name" value="TSPc"/>
    <property type="match status" value="1"/>
</dbReference>
<dbReference type="InterPro" id="IPR036034">
    <property type="entry name" value="PDZ_sf"/>
</dbReference>
<comment type="function">
    <text evidence="7">Degrades oligopeptides.</text>
</comment>
<evidence type="ECO:0000256" key="9">
    <source>
        <dbReference type="PIRSR" id="PIRSR036421-3"/>
    </source>
</evidence>
<comment type="subcellular location">
    <subcellularLocation>
        <location evidence="1 7">Cytoplasm</location>
    </subcellularLocation>
</comment>
<feature type="active site" description="Charge relay system" evidence="8">
    <location>
        <position position="759"/>
    </location>
</feature>
<dbReference type="InterPro" id="IPR029045">
    <property type="entry name" value="ClpP/crotonase-like_dom_sf"/>
</dbReference>
<evidence type="ECO:0000256" key="7">
    <source>
        <dbReference type="PIRNR" id="PIRNR036421"/>
    </source>
</evidence>
<dbReference type="PANTHER" id="PTHR43253">
    <property type="entry name" value="TRICORN PROTEASE HOMOLOG 2-RELATED"/>
    <property type="match status" value="1"/>
</dbReference>
<accession>A0A7W8D661</accession>
<keyword evidence="6 7" id="KW-0720">Serine protease</keyword>
<dbReference type="SUPFAM" id="SSF69304">
    <property type="entry name" value="Tricorn protease N-terminal domain"/>
    <property type="match status" value="1"/>
</dbReference>
<evidence type="ECO:0000256" key="6">
    <source>
        <dbReference type="ARBA" id="ARBA00022825"/>
    </source>
</evidence>
<evidence type="ECO:0000313" key="12">
    <source>
        <dbReference type="EMBL" id="MBB5208648.1"/>
    </source>
</evidence>
<dbReference type="InterPro" id="IPR029414">
    <property type="entry name" value="Tricorn_PDZ"/>
</dbReference>
<evidence type="ECO:0000256" key="4">
    <source>
        <dbReference type="ARBA" id="ARBA00022670"/>
    </source>
</evidence>
<feature type="region of interest" description="Disordered" evidence="10">
    <location>
        <begin position="544"/>
        <end position="579"/>
    </location>
</feature>
<dbReference type="Proteomes" id="UP000521199">
    <property type="component" value="Unassembled WGS sequence"/>
</dbReference>
<sequence>MKRIALLLGFVALGSGVGAAEPGYFRYPAIHGDTVLFTAEGDLWSVARAGGAARRLTTHAAEESRAAVSPDGRSVAFSASYHGPLEVYVMPLAGGDPRRVSFENTRALTLGWTAQGEVLYATSDVSGPASMRVVAAVDPASGTRRVLPLADANDAVLSPDGNTVYFVRFGLSVTGDNARGYRGGALSQLWRFDLARGREGERIGPQDVNLRRPLWWKDRLIVIADRGGRDNLFLLDPATGAMQALTQHTDFGVRSASLDGDALVYQLGADIHALDLASRADTTLDIDLVSDFDQRRERWIDRPARYVEWTDLAADGERVALTARGRVTVAGIGPRRRVDIGAPLGTRLTSGTVGKDGKFVYAISDASGEEEVWQFPADGSPGGKQLTRDADTQRWNLHLSPDGKTIAHDDKRGRLWLLDIASGRNTLLDDGGKDGNEGYSAIAWAPDSRHLAFARATKAGGRERLALAARDGSRMQWLTSEKYESASPAFSRDGRWLWFLSERQFALANGAPWGDRNTGPFFDERSKVYAIALQADNRFPFRADDELAGDDAGSKDDDADKSDKDAKDSDDTAPPSLPVTWDGLADRLYEVPLPAGDYRELQTDGERLYLLARDGESGTLSTLEIGNKPPKTEEFATNVAYFAVSADGGKVLFGTPAKDEKTPGTLHIVNAAATAPKDLSQVTVRLDDWRLRIDPRAEWTQMFGDAWRMHRDHFFDKHLRGVDWPAVRARYAPLLERVTDRNELDDVLAQAMGELGALHSQIVPGDTRRVEDTVAYAGLGARYDKVARGWRVTHIARTEAELPSERAPLQAPGVDVRVGDTITAINGVPARDAADISELLRNTAGQQVLLQVERAGKARKVVVVPVDARREEDLRYIDWTKSRAARVEQAGGGRLGYLHLRAMGGGDMAAFVREFYAQFDRDGLIIDVRRNRGGNIDSWIIEKLLRRAWAFWSRPDGLPYSNMQQTFRGHLVVLTDALTYSDGETFAAGVQALKIAPLIGTRTAGAGVWLSDGNALVDRGRARVAEYPQYGIDGQWLVENVGVSPDIVVDNLPHATFNGGDAQLDRAIAYLQQKLASDPVPPMRPGVIPPLEPVRLQ</sequence>
<feature type="active site" description="Nucleophile" evidence="8">
    <location>
        <position position="981"/>
    </location>
</feature>
<comment type="caution">
    <text evidence="12">The sequence shown here is derived from an EMBL/GenBank/DDBJ whole genome shotgun (WGS) entry which is preliminary data.</text>
</comment>
<evidence type="ECO:0000256" key="2">
    <source>
        <dbReference type="ARBA" id="ARBA00008524"/>
    </source>
</evidence>
<keyword evidence="3 7" id="KW-0963">Cytoplasm</keyword>
<evidence type="ECO:0000256" key="10">
    <source>
        <dbReference type="SAM" id="MobiDB-lite"/>
    </source>
</evidence>
<dbReference type="Pfam" id="PF26549">
    <property type="entry name" value="Tricorn_N"/>
    <property type="match status" value="1"/>
</dbReference>
<dbReference type="SUPFAM" id="SSF82171">
    <property type="entry name" value="DPP6 N-terminal domain-like"/>
    <property type="match status" value="1"/>
</dbReference>
<feature type="domain" description="Tail specific protease" evidence="11">
    <location>
        <begin position="845"/>
        <end position="1050"/>
    </location>
</feature>
<dbReference type="SUPFAM" id="SSF52096">
    <property type="entry name" value="ClpP/crotonase"/>
    <property type="match status" value="1"/>
</dbReference>
<dbReference type="CDD" id="cd07562">
    <property type="entry name" value="Peptidase_S41_TRI"/>
    <property type="match status" value="1"/>
</dbReference>
<dbReference type="EC" id="3.4.21.-" evidence="7"/>
<dbReference type="Pfam" id="PF14685">
    <property type="entry name" value="PDZ_Tricorn"/>
    <property type="match status" value="1"/>
</dbReference>
<dbReference type="Gene3D" id="3.30.750.44">
    <property type="match status" value="1"/>
</dbReference>
<dbReference type="InterPro" id="IPR005151">
    <property type="entry name" value="Tail-specific_protease"/>
</dbReference>
<comment type="similarity">
    <text evidence="2 7">Belongs to the peptidase S41B family.</text>
</comment>
<dbReference type="PIRSF" id="PIRSF036421">
    <property type="entry name" value="Tricorn_protease"/>
    <property type="match status" value="1"/>
</dbReference>
<evidence type="ECO:0000256" key="5">
    <source>
        <dbReference type="ARBA" id="ARBA00022801"/>
    </source>
</evidence>
<dbReference type="GO" id="GO:0008236">
    <property type="term" value="F:serine-type peptidase activity"/>
    <property type="evidence" value="ECO:0007669"/>
    <property type="project" value="UniProtKB-UniRule"/>
</dbReference>
<dbReference type="AlphaFoldDB" id="A0A7W8D661"/>
<evidence type="ECO:0000259" key="11">
    <source>
        <dbReference type="SMART" id="SM00245"/>
    </source>
</evidence>
<proteinExistence type="inferred from homology"/>
<evidence type="ECO:0000256" key="3">
    <source>
        <dbReference type="ARBA" id="ARBA00022490"/>
    </source>
</evidence>
<dbReference type="InterPro" id="IPR015943">
    <property type="entry name" value="WD40/YVTN_repeat-like_dom_sf"/>
</dbReference>
<dbReference type="Pfam" id="PF03572">
    <property type="entry name" value="Peptidase_S41"/>
    <property type="match status" value="1"/>
</dbReference>
<protein>
    <recommendedName>
        <fullName evidence="7">Tricorn protease homolog</fullName>
        <ecNumber evidence="7">3.4.21.-</ecNumber>
    </recommendedName>
</protein>
<dbReference type="InterPro" id="IPR012393">
    <property type="entry name" value="Tricorn_protease"/>
</dbReference>
<dbReference type="GO" id="GO:0005737">
    <property type="term" value="C:cytoplasm"/>
    <property type="evidence" value="ECO:0007669"/>
    <property type="project" value="UniProtKB-SubCell"/>
</dbReference>
<dbReference type="Pfam" id="PF26550">
    <property type="entry name" value="Tricorn_2nd"/>
    <property type="match status" value="1"/>
</dbReference>
<dbReference type="EMBL" id="JACHHP010000003">
    <property type="protein sequence ID" value="MBB5208648.1"/>
    <property type="molecule type" value="Genomic_DNA"/>
</dbReference>
<dbReference type="GO" id="GO:0006508">
    <property type="term" value="P:proteolysis"/>
    <property type="evidence" value="ECO:0007669"/>
    <property type="project" value="UniProtKB-UniRule"/>
</dbReference>
<evidence type="ECO:0000313" key="13">
    <source>
        <dbReference type="Proteomes" id="UP000521199"/>
    </source>
</evidence>
<dbReference type="Gene3D" id="2.120.10.60">
    <property type="entry name" value="Tricorn protease N-terminal domain"/>
    <property type="match status" value="1"/>
</dbReference>
<dbReference type="Gene3D" id="2.30.42.10">
    <property type="match status" value="1"/>
</dbReference>
<dbReference type="Pfam" id="PF14684">
    <property type="entry name" value="Tricorn_C1"/>
    <property type="match status" value="1"/>
</dbReference>
<dbReference type="SUPFAM" id="SSF50156">
    <property type="entry name" value="PDZ domain-like"/>
    <property type="match status" value="1"/>
</dbReference>
<dbReference type="InterPro" id="IPR028204">
    <property type="entry name" value="Tricorn_C1"/>
</dbReference>
<feature type="site" description="Transition state stabilizer; via amide nitrogen" evidence="9">
    <location>
        <position position="982"/>
    </location>
</feature>
<gene>
    <name evidence="12" type="ORF">HNQ52_002190</name>
</gene>
<reference evidence="12 13" key="1">
    <citation type="submission" date="2020-08" db="EMBL/GenBank/DDBJ databases">
        <title>Genomic Encyclopedia of Type Strains, Phase IV (KMG-IV): sequencing the most valuable type-strain genomes for metagenomic binning, comparative biology and taxonomic classification.</title>
        <authorList>
            <person name="Goeker M."/>
        </authorList>
    </citation>
    <scope>NUCLEOTIDE SEQUENCE [LARGE SCALE GENOMIC DNA]</scope>
    <source>
        <strain evidence="12 13">DSM 24163</strain>
    </source>
</reference>